<reference evidence="2 3" key="1">
    <citation type="submission" date="2018-05" db="EMBL/GenBank/DDBJ databases">
        <title>Genomic Encyclopedia of Type Strains, Phase IV (KMG-IV): sequencing the most valuable type-strain genomes for metagenomic binning, comparative biology and taxonomic classification.</title>
        <authorList>
            <person name="Goeker M."/>
        </authorList>
    </citation>
    <scope>NUCLEOTIDE SEQUENCE [LARGE SCALE GENOMIC DNA]</scope>
    <source>
        <strain evidence="2 3">DSM 44717</strain>
    </source>
</reference>
<proteinExistence type="predicted"/>
<evidence type="ECO:0000256" key="1">
    <source>
        <dbReference type="SAM" id="MobiDB-lite"/>
    </source>
</evidence>
<keyword evidence="3" id="KW-1185">Reference proteome</keyword>
<gene>
    <name evidence="2" type="ORF">DFR69_107110</name>
</gene>
<dbReference type="AlphaFoldDB" id="A0A317NEY2"/>
<comment type="caution">
    <text evidence="2">The sequence shown here is derived from an EMBL/GenBank/DDBJ whole genome shotgun (WGS) entry which is preliminary data.</text>
</comment>
<dbReference type="Proteomes" id="UP000246410">
    <property type="component" value="Unassembled WGS sequence"/>
</dbReference>
<dbReference type="RefSeq" id="WP_110039324.1">
    <property type="nucleotide sequence ID" value="NZ_QGTL01000007.1"/>
</dbReference>
<dbReference type="EMBL" id="QGTL01000007">
    <property type="protein sequence ID" value="PWV73483.1"/>
    <property type="molecule type" value="Genomic_DNA"/>
</dbReference>
<evidence type="ECO:0000313" key="3">
    <source>
        <dbReference type="Proteomes" id="UP000246410"/>
    </source>
</evidence>
<name>A0A317NEY2_9NOCA</name>
<sequence>MTSPQWRRRSEANLDSGVEALVREVMGAVDDLRTARIQLDNLDVDALMTEPTMVDAEFMSALAAADQASPALVAFAARVREGDCTWGEIEFTAGTVPPEVFELKNSPQFVWQWASPAPPEPPSVPRTKLEPDAVGPSDWPDDFDEYPDGGRSWLV</sequence>
<organism evidence="2 3">
    <name type="scientific">Nocardia neocaledoniensis</name>
    <dbReference type="NCBI Taxonomy" id="236511"/>
    <lineage>
        <taxon>Bacteria</taxon>
        <taxon>Bacillati</taxon>
        <taxon>Actinomycetota</taxon>
        <taxon>Actinomycetes</taxon>
        <taxon>Mycobacteriales</taxon>
        <taxon>Nocardiaceae</taxon>
        <taxon>Nocardia</taxon>
    </lineage>
</organism>
<protein>
    <submittedName>
        <fullName evidence="2">Uncharacterized protein</fullName>
    </submittedName>
</protein>
<feature type="region of interest" description="Disordered" evidence="1">
    <location>
        <begin position="114"/>
        <end position="155"/>
    </location>
</feature>
<evidence type="ECO:0000313" key="2">
    <source>
        <dbReference type="EMBL" id="PWV73483.1"/>
    </source>
</evidence>
<accession>A0A317NEY2</accession>